<gene>
    <name evidence="1" type="ORF">LSAT_V11C800454060</name>
</gene>
<dbReference type="Proteomes" id="UP000235145">
    <property type="component" value="Unassembled WGS sequence"/>
</dbReference>
<accession>A0A9R1UKT7</accession>
<organism evidence="1 2">
    <name type="scientific">Lactuca sativa</name>
    <name type="common">Garden lettuce</name>
    <dbReference type="NCBI Taxonomy" id="4236"/>
    <lineage>
        <taxon>Eukaryota</taxon>
        <taxon>Viridiplantae</taxon>
        <taxon>Streptophyta</taxon>
        <taxon>Embryophyta</taxon>
        <taxon>Tracheophyta</taxon>
        <taxon>Spermatophyta</taxon>
        <taxon>Magnoliopsida</taxon>
        <taxon>eudicotyledons</taxon>
        <taxon>Gunneridae</taxon>
        <taxon>Pentapetalae</taxon>
        <taxon>asterids</taxon>
        <taxon>campanulids</taxon>
        <taxon>Asterales</taxon>
        <taxon>Asteraceae</taxon>
        <taxon>Cichorioideae</taxon>
        <taxon>Cichorieae</taxon>
        <taxon>Lactucinae</taxon>
        <taxon>Lactuca</taxon>
    </lineage>
</organism>
<name>A0A9R1UKT7_LACSA</name>
<dbReference type="EMBL" id="NBSK02000008">
    <property type="protein sequence ID" value="KAJ0188984.1"/>
    <property type="molecule type" value="Genomic_DNA"/>
</dbReference>
<comment type="caution">
    <text evidence="1">The sequence shown here is derived from an EMBL/GenBank/DDBJ whole genome shotgun (WGS) entry which is preliminary data.</text>
</comment>
<proteinExistence type="predicted"/>
<reference evidence="1 2" key="1">
    <citation type="journal article" date="2017" name="Nat. Commun.">
        <title>Genome assembly with in vitro proximity ligation data and whole-genome triplication in lettuce.</title>
        <authorList>
            <person name="Reyes-Chin-Wo S."/>
            <person name="Wang Z."/>
            <person name="Yang X."/>
            <person name="Kozik A."/>
            <person name="Arikit S."/>
            <person name="Song C."/>
            <person name="Xia L."/>
            <person name="Froenicke L."/>
            <person name="Lavelle D.O."/>
            <person name="Truco M.J."/>
            <person name="Xia R."/>
            <person name="Zhu S."/>
            <person name="Xu C."/>
            <person name="Xu H."/>
            <person name="Xu X."/>
            <person name="Cox K."/>
            <person name="Korf I."/>
            <person name="Meyers B.C."/>
            <person name="Michelmore R.W."/>
        </authorList>
    </citation>
    <scope>NUCLEOTIDE SEQUENCE [LARGE SCALE GENOMIC DNA]</scope>
    <source>
        <strain evidence="2">cv. Salinas</strain>
        <tissue evidence="1">Seedlings</tissue>
    </source>
</reference>
<sequence length="83" mass="9328">MIKVSFHKINTKKSRIWSFLTPGLAECTRGLAESGLLAESTLGLAEPVTQNPKNRMLQVRKVDMLDGVTVVRYKKVKDELILD</sequence>
<protein>
    <submittedName>
        <fullName evidence="1">Uncharacterized protein</fullName>
    </submittedName>
</protein>
<evidence type="ECO:0000313" key="2">
    <source>
        <dbReference type="Proteomes" id="UP000235145"/>
    </source>
</evidence>
<keyword evidence="2" id="KW-1185">Reference proteome</keyword>
<dbReference type="AlphaFoldDB" id="A0A9R1UKT7"/>
<evidence type="ECO:0000313" key="1">
    <source>
        <dbReference type="EMBL" id="KAJ0188984.1"/>
    </source>
</evidence>